<dbReference type="SUPFAM" id="SSF52087">
    <property type="entry name" value="CRAL/TRIO domain"/>
    <property type="match status" value="1"/>
</dbReference>
<dbReference type="Pfam" id="PF00650">
    <property type="entry name" value="CRAL_TRIO"/>
    <property type="match status" value="1"/>
</dbReference>
<dbReference type="EMBL" id="JAFCMP010000524">
    <property type="protein sequence ID" value="KAG5177562.1"/>
    <property type="molecule type" value="Genomic_DNA"/>
</dbReference>
<dbReference type="Gene3D" id="3.40.525.10">
    <property type="entry name" value="CRAL-TRIO lipid binding domain"/>
    <property type="match status" value="1"/>
</dbReference>
<dbReference type="InterPro" id="IPR051026">
    <property type="entry name" value="PI/PC_transfer"/>
</dbReference>
<proteinExistence type="predicted"/>
<organism evidence="2 3">
    <name type="scientific">Tribonema minus</name>
    <dbReference type="NCBI Taxonomy" id="303371"/>
    <lineage>
        <taxon>Eukaryota</taxon>
        <taxon>Sar</taxon>
        <taxon>Stramenopiles</taxon>
        <taxon>Ochrophyta</taxon>
        <taxon>PX clade</taxon>
        <taxon>Xanthophyceae</taxon>
        <taxon>Tribonematales</taxon>
        <taxon>Tribonemataceae</taxon>
        <taxon>Tribonema</taxon>
    </lineage>
</organism>
<evidence type="ECO:0000313" key="3">
    <source>
        <dbReference type="Proteomes" id="UP000664859"/>
    </source>
</evidence>
<dbReference type="PROSITE" id="PS50191">
    <property type="entry name" value="CRAL_TRIO"/>
    <property type="match status" value="1"/>
</dbReference>
<feature type="domain" description="CRAL-TRIO" evidence="1">
    <location>
        <begin position="73"/>
        <end position="244"/>
    </location>
</feature>
<reference evidence="2" key="1">
    <citation type="submission" date="2021-02" db="EMBL/GenBank/DDBJ databases">
        <title>First Annotated Genome of the Yellow-green Alga Tribonema minus.</title>
        <authorList>
            <person name="Mahan K.M."/>
        </authorList>
    </citation>
    <scope>NUCLEOTIDE SEQUENCE</scope>
    <source>
        <strain evidence="2">UTEX B ZZ1240</strain>
    </source>
</reference>
<accession>A0A835YPD3</accession>
<dbReference type="AlphaFoldDB" id="A0A835YPD3"/>
<keyword evidence="3" id="KW-1185">Reference proteome</keyword>
<dbReference type="InterPro" id="IPR036865">
    <property type="entry name" value="CRAL-TRIO_dom_sf"/>
</dbReference>
<protein>
    <submittedName>
        <fullName evidence="2">CRAL-TRIO domain-containing protein</fullName>
    </submittedName>
</protein>
<dbReference type="Proteomes" id="UP000664859">
    <property type="component" value="Unassembled WGS sequence"/>
</dbReference>
<dbReference type="SMART" id="SM00516">
    <property type="entry name" value="SEC14"/>
    <property type="match status" value="1"/>
</dbReference>
<gene>
    <name evidence="2" type="ORF">JKP88DRAFT_170085</name>
</gene>
<dbReference type="InterPro" id="IPR001251">
    <property type="entry name" value="CRAL-TRIO_dom"/>
</dbReference>
<evidence type="ECO:0000259" key="1">
    <source>
        <dbReference type="PROSITE" id="PS50191"/>
    </source>
</evidence>
<evidence type="ECO:0000313" key="2">
    <source>
        <dbReference type="EMBL" id="KAG5177562.1"/>
    </source>
</evidence>
<dbReference type="PANTHER" id="PTHR45657:SF1">
    <property type="entry name" value="CRAL-TRIO DOMAIN-CONTAINING PROTEIN YKL091C-RELATED"/>
    <property type="match status" value="1"/>
</dbReference>
<comment type="caution">
    <text evidence="2">The sequence shown here is derived from an EMBL/GenBank/DDBJ whole genome shotgun (WGS) entry which is preliminary data.</text>
</comment>
<dbReference type="OrthoDB" id="187604at2759"/>
<dbReference type="SUPFAM" id="SSF46938">
    <property type="entry name" value="CRAL/TRIO N-terminal domain"/>
    <property type="match status" value="1"/>
</dbReference>
<name>A0A835YPD3_9STRA</name>
<dbReference type="InterPro" id="IPR036273">
    <property type="entry name" value="CRAL/TRIO_N_dom_sf"/>
</dbReference>
<dbReference type="CDD" id="cd00170">
    <property type="entry name" value="SEC14"/>
    <property type="match status" value="1"/>
</dbReference>
<sequence length="276" mass="31282">MESNGDGNICGPNTLGLGGDFMPEVVPGLPPMPRRFLIAEEGDAKKAAARWVTTVEWRQSQDMDNVLSQPHPQFDLIKHFYKFCFHLPDCNGHMVYYEMPGQMNMAALKDYGVEREDLRRHYCYCMEFLWRFLQPREVDKLTIVFDCEGLKVNYQELRGETFSFLKSTVSMLSAHYPNRSFKIVILNAPSALNLFYGALKSIIPQRTRDKISVIPPSQMATELLQIIPPENLPPQYGGTCTIPLGQSPAEVSLRAHVMTELQRTNSDMLPVPPVAV</sequence>
<dbReference type="PANTHER" id="PTHR45657">
    <property type="entry name" value="CRAL-TRIO DOMAIN-CONTAINING PROTEIN YKL091C-RELATED"/>
    <property type="match status" value="1"/>
</dbReference>